<sequence>MAQEEGGYDHGNPRREFKTKNSTRKNWKLAIVLIVLLGVIVVLVVGLALKPEPADIDHSWVFLEEMRPVRINLSSPTSSVAAQNSSRPSNSTPRSGNSSARIAGAITTVLCLSNPNLSGKFTYYNAASFVFPLPGGDKAAGRAAIAPGTIKPQARRNLSATVHGEFDAPRDSPLLLGVETNLTGFVHKWILFKHHFVLSSICELQISTANTSLVDYSCGQSG</sequence>
<dbReference type="KEGG" id="smo:SELMODRAFT_415936"/>
<dbReference type="Gramene" id="EFJ22934">
    <property type="protein sequence ID" value="EFJ22934"/>
    <property type="gene ID" value="SELMODRAFT_415936"/>
</dbReference>
<dbReference type="InParanoid" id="D8RYN0"/>
<feature type="compositionally biased region" description="Low complexity" evidence="1">
    <location>
        <begin position="84"/>
        <end position="99"/>
    </location>
</feature>
<keyword evidence="4" id="KW-1185">Reference proteome</keyword>
<gene>
    <name evidence="3" type="ORF">SELMODRAFT_415936</name>
</gene>
<name>D8RYN0_SELML</name>
<keyword evidence="2" id="KW-0472">Membrane</keyword>
<proteinExistence type="predicted"/>
<dbReference type="AlphaFoldDB" id="D8RYN0"/>
<reference evidence="3 4" key="1">
    <citation type="journal article" date="2011" name="Science">
        <title>The Selaginella genome identifies genetic changes associated with the evolution of vascular plants.</title>
        <authorList>
            <person name="Banks J.A."/>
            <person name="Nishiyama T."/>
            <person name="Hasebe M."/>
            <person name="Bowman J.L."/>
            <person name="Gribskov M."/>
            <person name="dePamphilis C."/>
            <person name="Albert V.A."/>
            <person name="Aono N."/>
            <person name="Aoyama T."/>
            <person name="Ambrose B.A."/>
            <person name="Ashton N.W."/>
            <person name="Axtell M.J."/>
            <person name="Barker E."/>
            <person name="Barker M.S."/>
            <person name="Bennetzen J.L."/>
            <person name="Bonawitz N.D."/>
            <person name="Chapple C."/>
            <person name="Cheng C."/>
            <person name="Correa L.G."/>
            <person name="Dacre M."/>
            <person name="DeBarry J."/>
            <person name="Dreyer I."/>
            <person name="Elias M."/>
            <person name="Engstrom E.M."/>
            <person name="Estelle M."/>
            <person name="Feng L."/>
            <person name="Finet C."/>
            <person name="Floyd S.K."/>
            <person name="Frommer W.B."/>
            <person name="Fujita T."/>
            <person name="Gramzow L."/>
            <person name="Gutensohn M."/>
            <person name="Harholt J."/>
            <person name="Hattori M."/>
            <person name="Heyl A."/>
            <person name="Hirai T."/>
            <person name="Hiwatashi Y."/>
            <person name="Ishikawa M."/>
            <person name="Iwata M."/>
            <person name="Karol K.G."/>
            <person name="Koehler B."/>
            <person name="Kolukisaoglu U."/>
            <person name="Kubo M."/>
            <person name="Kurata T."/>
            <person name="Lalonde S."/>
            <person name="Li K."/>
            <person name="Li Y."/>
            <person name="Litt A."/>
            <person name="Lyons E."/>
            <person name="Manning G."/>
            <person name="Maruyama T."/>
            <person name="Michael T.P."/>
            <person name="Mikami K."/>
            <person name="Miyazaki S."/>
            <person name="Morinaga S."/>
            <person name="Murata T."/>
            <person name="Mueller-Roeber B."/>
            <person name="Nelson D.R."/>
            <person name="Obara M."/>
            <person name="Oguri Y."/>
            <person name="Olmstead R.G."/>
            <person name="Onodera N."/>
            <person name="Petersen B.L."/>
            <person name="Pils B."/>
            <person name="Prigge M."/>
            <person name="Rensing S.A."/>
            <person name="Riano-Pachon D.M."/>
            <person name="Roberts A.W."/>
            <person name="Sato Y."/>
            <person name="Scheller H.V."/>
            <person name="Schulz B."/>
            <person name="Schulz C."/>
            <person name="Shakirov E.V."/>
            <person name="Shibagaki N."/>
            <person name="Shinohara N."/>
            <person name="Shippen D.E."/>
            <person name="Soerensen I."/>
            <person name="Sotooka R."/>
            <person name="Sugimoto N."/>
            <person name="Sugita M."/>
            <person name="Sumikawa N."/>
            <person name="Tanurdzic M."/>
            <person name="Theissen G."/>
            <person name="Ulvskov P."/>
            <person name="Wakazuki S."/>
            <person name="Weng J.K."/>
            <person name="Willats W.W."/>
            <person name="Wipf D."/>
            <person name="Wolf P.G."/>
            <person name="Yang L."/>
            <person name="Zimmer A.D."/>
            <person name="Zhu Q."/>
            <person name="Mitros T."/>
            <person name="Hellsten U."/>
            <person name="Loque D."/>
            <person name="Otillar R."/>
            <person name="Salamov A."/>
            <person name="Schmutz J."/>
            <person name="Shapiro H."/>
            <person name="Lindquist E."/>
            <person name="Lucas S."/>
            <person name="Rokhsar D."/>
            <person name="Grigoriev I.V."/>
        </authorList>
    </citation>
    <scope>NUCLEOTIDE SEQUENCE [LARGE SCALE GENOMIC DNA]</scope>
</reference>
<feature type="region of interest" description="Disordered" evidence="1">
    <location>
        <begin position="74"/>
        <end position="99"/>
    </location>
</feature>
<protein>
    <submittedName>
        <fullName evidence="3">Uncharacterized protein</fullName>
    </submittedName>
</protein>
<organism evidence="4">
    <name type="scientific">Selaginella moellendorffii</name>
    <name type="common">Spikemoss</name>
    <dbReference type="NCBI Taxonomy" id="88036"/>
    <lineage>
        <taxon>Eukaryota</taxon>
        <taxon>Viridiplantae</taxon>
        <taxon>Streptophyta</taxon>
        <taxon>Embryophyta</taxon>
        <taxon>Tracheophyta</taxon>
        <taxon>Lycopodiopsida</taxon>
        <taxon>Selaginellales</taxon>
        <taxon>Selaginellaceae</taxon>
        <taxon>Selaginella</taxon>
    </lineage>
</organism>
<keyword evidence="2" id="KW-0812">Transmembrane</keyword>
<keyword evidence="2" id="KW-1133">Transmembrane helix</keyword>
<dbReference type="EMBL" id="GL377594">
    <property type="protein sequence ID" value="EFJ22934.1"/>
    <property type="molecule type" value="Genomic_DNA"/>
</dbReference>
<feature type="transmembrane region" description="Helical" evidence="2">
    <location>
        <begin position="29"/>
        <end position="49"/>
    </location>
</feature>
<evidence type="ECO:0000256" key="2">
    <source>
        <dbReference type="SAM" id="Phobius"/>
    </source>
</evidence>
<dbReference type="HOGENOM" id="CLU_1247187_0_0_1"/>
<evidence type="ECO:0000256" key="1">
    <source>
        <dbReference type="SAM" id="MobiDB-lite"/>
    </source>
</evidence>
<accession>D8RYN0</accession>
<evidence type="ECO:0000313" key="4">
    <source>
        <dbReference type="Proteomes" id="UP000001514"/>
    </source>
</evidence>
<dbReference type="Proteomes" id="UP000001514">
    <property type="component" value="Unassembled WGS sequence"/>
</dbReference>
<evidence type="ECO:0000313" key="3">
    <source>
        <dbReference type="EMBL" id="EFJ22934.1"/>
    </source>
</evidence>
<feature type="compositionally biased region" description="Polar residues" evidence="1">
    <location>
        <begin position="74"/>
        <end position="83"/>
    </location>
</feature>